<organism evidence="14 15">
    <name type="scientific">Thiothrix caldifontis</name>
    <dbReference type="NCBI Taxonomy" id="525918"/>
    <lineage>
        <taxon>Bacteria</taxon>
        <taxon>Pseudomonadati</taxon>
        <taxon>Pseudomonadota</taxon>
        <taxon>Gammaproteobacteria</taxon>
        <taxon>Thiotrichales</taxon>
        <taxon>Thiotrichaceae</taxon>
        <taxon>Thiothrix</taxon>
    </lineage>
</organism>
<dbReference type="OrthoDB" id="9809851at2"/>
<accession>A0A1H4BXA4</accession>
<dbReference type="SUPFAM" id="SSF52540">
    <property type="entry name" value="P-loop containing nucleoside triphosphate hydrolases"/>
    <property type="match status" value="1"/>
</dbReference>
<dbReference type="Gene3D" id="3.40.50.300">
    <property type="entry name" value="P-loop containing nucleotide triphosphate hydrolases"/>
    <property type="match status" value="1"/>
</dbReference>
<dbReference type="EMBL" id="FNQP01000009">
    <property type="protein sequence ID" value="SEA52700.1"/>
    <property type="molecule type" value="Genomic_DNA"/>
</dbReference>
<dbReference type="GO" id="GO:0004518">
    <property type="term" value="F:nuclease activity"/>
    <property type="evidence" value="ECO:0007669"/>
    <property type="project" value="UniProtKB-KW"/>
</dbReference>
<protein>
    <recommendedName>
        <fullName evidence="12">UvrABC system protein A</fullName>
    </recommendedName>
    <alternativeName>
        <fullName evidence="13">Excinuclease ABC subunit A</fullName>
    </alternativeName>
</protein>
<comment type="subcellular location">
    <subcellularLocation>
        <location evidence="1">Cytoplasm</location>
    </subcellularLocation>
</comment>
<dbReference type="RefSeq" id="WP_093067593.1">
    <property type="nucleotide sequence ID" value="NZ_FNQP01000009.1"/>
</dbReference>
<keyword evidence="5" id="KW-0227">DNA damage</keyword>
<evidence type="ECO:0000256" key="1">
    <source>
        <dbReference type="ARBA" id="ARBA00004496"/>
    </source>
</evidence>
<evidence type="ECO:0000256" key="6">
    <source>
        <dbReference type="ARBA" id="ARBA00022769"/>
    </source>
</evidence>
<keyword evidence="3" id="KW-0677">Repeat</keyword>
<keyword evidence="4" id="KW-0547">Nucleotide-binding</keyword>
<keyword evidence="10" id="KW-0234">DNA repair</keyword>
<reference evidence="14 15" key="1">
    <citation type="submission" date="2016-10" db="EMBL/GenBank/DDBJ databases">
        <authorList>
            <person name="de Groot N.N."/>
        </authorList>
    </citation>
    <scope>NUCLEOTIDE SEQUENCE [LARGE SCALE GENOMIC DNA]</scope>
    <source>
        <strain evidence="14 15">DSM 21228</strain>
    </source>
</reference>
<evidence type="ECO:0000313" key="14">
    <source>
        <dbReference type="EMBL" id="SEA52700.1"/>
    </source>
</evidence>
<evidence type="ECO:0000256" key="10">
    <source>
        <dbReference type="ARBA" id="ARBA00023204"/>
    </source>
</evidence>
<evidence type="ECO:0000256" key="12">
    <source>
        <dbReference type="ARBA" id="ARBA00039316"/>
    </source>
</evidence>
<keyword evidence="7" id="KW-0067">ATP-binding</keyword>
<evidence type="ECO:0000256" key="13">
    <source>
        <dbReference type="ARBA" id="ARBA00042156"/>
    </source>
</evidence>
<evidence type="ECO:0000256" key="9">
    <source>
        <dbReference type="ARBA" id="ARBA00023125"/>
    </source>
</evidence>
<evidence type="ECO:0000256" key="4">
    <source>
        <dbReference type="ARBA" id="ARBA00022741"/>
    </source>
</evidence>
<dbReference type="AlphaFoldDB" id="A0A1H4BXA4"/>
<dbReference type="PANTHER" id="PTHR43152:SF3">
    <property type="entry name" value="UVRABC SYSTEM PROTEIN A"/>
    <property type="match status" value="1"/>
</dbReference>
<gene>
    <name evidence="14" type="ORF">SAMN05660964_01778</name>
</gene>
<sequence length="88" mass="9738">MDVGFKRAGFEVIAANEIKGKNISEVLAICGTYKTIYILDEPTTGLYFHDVDQLLQVVQHLRDGGNTVVVVEHNLDMIKMVGTLAEKC</sequence>
<dbReference type="STRING" id="525918.SAMN05660964_01778"/>
<dbReference type="Gene3D" id="1.20.1580.10">
    <property type="entry name" value="ABC transporter ATPase like domain"/>
    <property type="match status" value="1"/>
</dbReference>
<dbReference type="PANTHER" id="PTHR43152">
    <property type="entry name" value="UVRABC SYSTEM PROTEIN A"/>
    <property type="match status" value="1"/>
</dbReference>
<evidence type="ECO:0000256" key="8">
    <source>
        <dbReference type="ARBA" id="ARBA00022881"/>
    </source>
</evidence>
<evidence type="ECO:0000256" key="3">
    <source>
        <dbReference type="ARBA" id="ARBA00022737"/>
    </source>
</evidence>
<evidence type="ECO:0000256" key="7">
    <source>
        <dbReference type="ARBA" id="ARBA00022840"/>
    </source>
</evidence>
<comment type="similarity">
    <text evidence="11">Belongs to the ABC transporter superfamily. UvrA family.</text>
</comment>
<dbReference type="GO" id="GO:0005524">
    <property type="term" value="F:ATP binding"/>
    <property type="evidence" value="ECO:0007669"/>
    <property type="project" value="UniProtKB-KW"/>
</dbReference>
<keyword evidence="15" id="KW-1185">Reference proteome</keyword>
<dbReference type="Proteomes" id="UP000199397">
    <property type="component" value="Unassembled WGS sequence"/>
</dbReference>
<evidence type="ECO:0000256" key="5">
    <source>
        <dbReference type="ARBA" id="ARBA00022763"/>
    </source>
</evidence>
<keyword evidence="2" id="KW-0963">Cytoplasm</keyword>
<dbReference type="InterPro" id="IPR027417">
    <property type="entry name" value="P-loop_NTPase"/>
</dbReference>
<keyword evidence="9" id="KW-0238">DNA-binding</keyword>
<dbReference type="GO" id="GO:0003677">
    <property type="term" value="F:DNA binding"/>
    <property type="evidence" value="ECO:0007669"/>
    <property type="project" value="UniProtKB-KW"/>
</dbReference>
<evidence type="ECO:0000313" key="15">
    <source>
        <dbReference type="Proteomes" id="UP000199397"/>
    </source>
</evidence>
<keyword evidence="6" id="KW-0228">DNA excision</keyword>
<name>A0A1H4BXA4_9GAMM</name>
<dbReference type="GO" id="GO:0006281">
    <property type="term" value="P:DNA repair"/>
    <property type="evidence" value="ECO:0007669"/>
    <property type="project" value="UniProtKB-KW"/>
</dbReference>
<evidence type="ECO:0000256" key="2">
    <source>
        <dbReference type="ARBA" id="ARBA00022490"/>
    </source>
</evidence>
<dbReference type="GO" id="GO:0005737">
    <property type="term" value="C:cytoplasm"/>
    <property type="evidence" value="ECO:0007669"/>
    <property type="project" value="UniProtKB-SubCell"/>
</dbReference>
<keyword evidence="8" id="KW-0267">Excision nuclease</keyword>
<evidence type="ECO:0000256" key="11">
    <source>
        <dbReference type="ARBA" id="ARBA00038000"/>
    </source>
</evidence>
<proteinExistence type="inferred from homology"/>